<keyword evidence="1" id="KW-1133">Transmembrane helix</keyword>
<dbReference type="NCBIfam" id="NF007918">
    <property type="entry name" value="PRK10633.1"/>
    <property type="match status" value="1"/>
</dbReference>
<reference evidence="2 3" key="1">
    <citation type="submission" date="2019-03" db="EMBL/GenBank/DDBJ databases">
        <authorList>
            <consortium name="Pathogen Informatics"/>
        </authorList>
    </citation>
    <scope>NUCLEOTIDE SEQUENCE [LARGE SCALE GENOMIC DNA]</scope>
    <source>
        <strain evidence="2 3">NCTC12282</strain>
    </source>
</reference>
<dbReference type="EMBL" id="CAADJA010000002">
    <property type="protein sequence ID" value="VFS45494.1"/>
    <property type="molecule type" value="Genomic_DNA"/>
</dbReference>
<keyword evidence="1" id="KW-0812">Transmembrane</keyword>
<feature type="transmembrane region" description="Helical" evidence="1">
    <location>
        <begin position="50"/>
        <end position="71"/>
    </location>
</feature>
<evidence type="ECO:0000313" key="2">
    <source>
        <dbReference type="EMBL" id="VFS45494.1"/>
    </source>
</evidence>
<dbReference type="PANTHER" id="PTHR39174">
    <property type="entry name" value="INNER MEMBRANE PROTEIN-RELATED"/>
    <property type="match status" value="1"/>
</dbReference>
<gene>
    <name evidence="2" type="ORF">NCTC12282_00371</name>
</gene>
<dbReference type="InterPro" id="IPR010398">
    <property type="entry name" value="DUF997"/>
</dbReference>
<evidence type="ECO:0000313" key="3">
    <source>
        <dbReference type="Proteomes" id="UP000373449"/>
    </source>
</evidence>
<accession>A0A484ZAU4</accession>
<keyword evidence="1" id="KW-0472">Membrane</keyword>
<sequence>MAMKNMTDPRFIQAHKEALWALGLTIAYLIAWFLAAYLPGNQQGITGLPYWFEMSCLLIPLVFILLCWFMVRYVFRDIPLEDNDAD</sequence>
<proteinExistence type="predicted"/>
<dbReference type="Pfam" id="PF06196">
    <property type="entry name" value="DUF997"/>
    <property type="match status" value="1"/>
</dbReference>
<dbReference type="PANTHER" id="PTHR39174:SF1">
    <property type="entry name" value="INNER MEMBRANE PROTEIN"/>
    <property type="match status" value="1"/>
</dbReference>
<organism evidence="2 3">
    <name type="scientific">Budvicia aquatica</name>
    <dbReference type="NCBI Taxonomy" id="82979"/>
    <lineage>
        <taxon>Bacteria</taxon>
        <taxon>Pseudomonadati</taxon>
        <taxon>Pseudomonadota</taxon>
        <taxon>Gammaproteobacteria</taxon>
        <taxon>Enterobacterales</taxon>
        <taxon>Budviciaceae</taxon>
        <taxon>Budvicia</taxon>
    </lineage>
</organism>
<evidence type="ECO:0000256" key="1">
    <source>
        <dbReference type="SAM" id="Phobius"/>
    </source>
</evidence>
<feature type="transmembrane region" description="Helical" evidence="1">
    <location>
        <begin position="20"/>
        <end position="38"/>
    </location>
</feature>
<name>A0A484ZAU4_9GAMM</name>
<dbReference type="AlphaFoldDB" id="A0A484ZAU4"/>
<protein>
    <submittedName>
        <fullName evidence="2">Predicted membrane protein</fullName>
    </submittedName>
</protein>
<dbReference type="Proteomes" id="UP000373449">
    <property type="component" value="Unassembled WGS sequence"/>
</dbReference>